<evidence type="ECO:0000313" key="2">
    <source>
        <dbReference type="Proteomes" id="UP000664132"/>
    </source>
</evidence>
<dbReference type="GO" id="GO:0004029">
    <property type="term" value="F:aldehyde dehydrogenase (NAD+) activity"/>
    <property type="evidence" value="ECO:0007669"/>
    <property type="project" value="TreeGrafter"/>
</dbReference>
<dbReference type="PANTHER" id="PTHR48079:SF6">
    <property type="entry name" value="NAD(P)-BINDING DOMAIN-CONTAINING PROTEIN-RELATED"/>
    <property type="match status" value="1"/>
</dbReference>
<evidence type="ECO:0000313" key="1">
    <source>
        <dbReference type="EMBL" id="KAG4414708.1"/>
    </source>
</evidence>
<name>A0A8H7T9I4_9HELO</name>
<dbReference type="InterPro" id="IPR036291">
    <property type="entry name" value="NAD(P)-bd_dom_sf"/>
</dbReference>
<evidence type="ECO:0008006" key="3">
    <source>
        <dbReference type="Google" id="ProtNLM"/>
    </source>
</evidence>
<keyword evidence="2" id="KW-1185">Reference proteome</keyword>
<protein>
    <recommendedName>
        <fullName evidence="3">NAD(P)-binding protein</fullName>
    </recommendedName>
</protein>
<dbReference type="PANTHER" id="PTHR48079">
    <property type="entry name" value="PROTEIN YEEZ"/>
    <property type="match status" value="1"/>
</dbReference>
<dbReference type="AlphaFoldDB" id="A0A8H7T9I4"/>
<gene>
    <name evidence="1" type="ORF">IFR04_012142</name>
</gene>
<dbReference type="Proteomes" id="UP000664132">
    <property type="component" value="Unassembled WGS sequence"/>
</dbReference>
<accession>A0A8H7T9I4</accession>
<proteinExistence type="predicted"/>
<dbReference type="SUPFAM" id="SSF51735">
    <property type="entry name" value="NAD(P)-binding Rossmann-fold domains"/>
    <property type="match status" value="1"/>
</dbReference>
<dbReference type="GO" id="GO:0005737">
    <property type="term" value="C:cytoplasm"/>
    <property type="evidence" value="ECO:0007669"/>
    <property type="project" value="TreeGrafter"/>
</dbReference>
<reference evidence="1" key="1">
    <citation type="submission" date="2021-02" db="EMBL/GenBank/DDBJ databases">
        <title>Genome sequence Cadophora malorum strain M34.</title>
        <authorList>
            <person name="Stefanovic E."/>
            <person name="Vu D."/>
            <person name="Scully C."/>
            <person name="Dijksterhuis J."/>
            <person name="Roader J."/>
            <person name="Houbraken J."/>
        </authorList>
    </citation>
    <scope>NUCLEOTIDE SEQUENCE</scope>
    <source>
        <strain evidence="1">M34</strain>
    </source>
</reference>
<dbReference type="Gene3D" id="3.40.50.720">
    <property type="entry name" value="NAD(P)-binding Rossmann-like Domain"/>
    <property type="match status" value="1"/>
</dbReference>
<organism evidence="1 2">
    <name type="scientific">Cadophora malorum</name>
    <dbReference type="NCBI Taxonomy" id="108018"/>
    <lineage>
        <taxon>Eukaryota</taxon>
        <taxon>Fungi</taxon>
        <taxon>Dikarya</taxon>
        <taxon>Ascomycota</taxon>
        <taxon>Pezizomycotina</taxon>
        <taxon>Leotiomycetes</taxon>
        <taxon>Helotiales</taxon>
        <taxon>Ploettnerulaceae</taxon>
        <taxon>Cadophora</taxon>
    </lineage>
</organism>
<dbReference type="OrthoDB" id="10262413at2759"/>
<dbReference type="EMBL" id="JAFJYH010000252">
    <property type="protein sequence ID" value="KAG4414708.1"/>
    <property type="molecule type" value="Genomic_DNA"/>
</dbReference>
<dbReference type="InterPro" id="IPR051783">
    <property type="entry name" value="NAD(P)-dependent_oxidoreduct"/>
</dbReference>
<sequence length="271" mass="29698">MATTLYTVTASTRSPGKARKLKELLPNVKTTEITLDDGAELEKEVEKYDIVIQLADCDHLQGTKAILDGMRARTEKTGYAPALYHASGGAFLFNDKMDGYPSGIGMSDLDSDRINAIPVSKPLPFGVYGTATGKLHDHKLGNQTSMPVPRLIYVSVKRKGVGQIGPGENLWKISQVDDVAELFMAVLEDGTKGHGKHGFYFADGGQVPAHCVFEVMVDTLYSMGLSEKPVPNRYTEEELEKYKVFGVQPSKQLVKEQEVRVGLLNTGVRSF</sequence>
<comment type="caution">
    <text evidence="1">The sequence shown here is derived from an EMBL/GenBank/DDBJ whole genome shotgun (WGS) entry which is preliminary data.</text>
</comment>